<dbReference type="GO" id="GO:0140824">
    <property type="term" value="F:thioredoxin-dependent peroxiredoxin activity"/>
    <property type="evidence" value="ECO:0007669"/>
    <property type="project" value="UniProtKB-EC"/>
</dbReference>
<feature type="chain" id="PRO_5046910027" evidence="2">
    <location>
        <begin position="24"/>
        <end position="165"/>
    </location>
</feature>
<keyword evidence="4" id="KW-0575">Peroxidase</keyword>
<keyword evidence="2" id="KW-0732">Signal</keyword>
<dbReference type="Gene3D" id="3.40.30.10">
    <property type="entry name" value="Glutaredoxin"/>
    <property type="match status" value="1"/>
</dbReference>
<dbReference type="PANTHER" id="PTHR42852">
    <property type="entry name" value="THIOL:DISULFIDE INTERCHANGE PROTEIN DSBE"/>
    <property type="match status" value="1"/>
</dbReference>
<evidence type="ECO:0000256" key="1">
    <source>
        <dbReference type="ARBA" id="ARBA00023157"/>
    </source>
</evidence>
<dbReference type="CDD" id="cd02966">
    <property type="entry name" value="TlpA_like_family"/>
    <property type="match status" value="1"/>
</dbReference>
<evidence type="ECO:0000259" key="3">
    <source>
        <dbReference type="PROSITE" id="PS51352"/>
    </source>
</evidence>
<evidence type="ECO:0000313" key="4">
    <source>
        <dbReference type="EMBL" id="MFC4025702.1"/>
    </source>
</evidence>
<dbReference type="PROSITE" id="PS00194">
    <property type="entry name" value="THIOREDOXIN_1"/>
    <property type="match status" value="1"/>
</dbReference>
<dbReference type="InterPro" id="IPR000866">
    <property type="entry name" value="AhpC/TSA"/>
</dbReference>
<reference evidence="5" key="1">
    <citation type="journal article" date="2019" name="Int. J. Syst. Evol. Microbiol.">
        <title>The Global Catalogue of Microorganisms (GCM) 10K type strain sequencing project: providing services to taxonomists for standard genome sequencing and annotation.</title>
        <authorList>
            <consortium name="The Broad Institute Genomics Platform"/>
            <consortium name="The Broad Institute Genome Sequencing Center for Infectious Disease"/>
            <person name="Wu L."/>
            <person name="Ma J."/>
        </authorList>
    </citation>
    <scope>NUCLEOTIDE SEQUENCE [LARGE SCALE GENOMIC DNA]</scope>
    <source>
        <strain evidence="5">IBRC-M 10703</strain>
    </source>
</reference>
<keyword evidence="1" id="KW-1015">Disulfide bond</keyword>
<dbReference type="RefSeq" id="WP_379498189.1">
    <property type="nucleotide sequence ID" value="NZ_JBHSAO010000018.1"/>
</dbReference>
<sequence length="165" mass="19029">MKKILFITILTCIFLWSTGTILADSNGTEIGDQAPDFELMTMTGEKVTLSDYKGKRIMLNFWATWCPPCREEMPDMQKFYKDKDAVVLAINLTDMERNKDQVTQFADELGLTFPILMDEEGEVSTLYRISPIPTTYMIDSKGVIRYKAYGALDYERMIAEYEKLQ</sequence>
<dbReference type="Proteomes" id="UP001595772">
    <property type="component" value="Unassembled WGS sequence"/>
</dbReference>
<feature type="signal peptide" evidence="2">
    <location>
        <begin position="1"/>
        <end position="23"/>
    </location>
</feature>
<organism evidence="4 5">
    <name type="scientific">Oceanobacillus longus</name>
    <dbReference type="NCBI Taxonomy" id="930120"/>
    <lineage>
        <taxon>Bacteria</taxon>
        <taxon>Bacillati</taxon>
        <taxon>Bacillota</taxon>
        <taxon>Bacilli</taxon>
        <taxon>Bacillales</taxon>
        <taxon>Bacillaceae</taxon>
        <taxon>Oceanobacillus</taxon>
    </lineage>
</organism>
<dbReference type="InterPro" id="IPR017937">
    <property type="entry name" value="Thioredoxin_CS"/>
</dbReference>
<dbReference type="InterPro" id="IPR050553">
    <property type="entry name" value="Thioredoxin_ResA/DsbE_sf"/>
</dbReference>
<comment type="caution">
    <text evidence="4">The sequence shown here is derived from an EMBL/GenBank/DDBJ whole genome shotgun (WGS) entry which is preliminary data.</text>
</comment>
<dbReference type="InterPro" id="IPR013766">
    <property type="entry name" value="Thioredoxin_domain"/>
</dbReference>
<dbReference type="EMBL" id="JBHSAO010000018">
    <property type="protein sequence ID" value="MFC4025702.1"/>
    <property type="molecule type" value="Genomic_DNA"/>
</dbReference>
<evidence type="ECO:0000313" key="5">
    <source>
        <dbReference type="Proteomes" id="UP001595772"/>
    </source>
</evidence>
<dbReference type="PANTHER" id="PTHR42852:SF1">
    <property type="entry name" value="THIOREDOXIN-LIKE PROTEIN YNEN"/>
    <property type="match status" value="1"/>
</dbReference>
<keyword evidence="5" id="KW-1185">Reference proteome</keyword>
<dbReference type="Pfam" id="PF00578">
    <property type="entry name" value="AhpC-TSA"/>
    <property type="match status" value="1"/>
</dbReference>
<protein>
    <submittedName>
        <fullName evidence="4">Peroxiredoxin family protein</fullName>
        <ecNumber evidence="4">1.11.1.24</ecNumber>
    </submittedName>
</protein>
<dbReference type="PROSITE" id="PS51352">
    <property type="entry name" value="THIOREDOXIN_2"/>
    <property type="match status" value="1"/>
</dbReference>
<proteinExistence type="predicted"/>
<accession>A0ABV8H0R2</accession>
<dbReference type="SUPFAM" id="SSF52833">
    <property type="entry name" value="Thioredoxin-like"/>
    <property type="match status" value="1"/>
</dbReference>
<keyword evidence="4" id="KW-0560">Oxidoreductase</keyword>
<evidence type="ECO:0000256" key="2">
    <source>
        <dbReference type="SAM" id="SignalP"/>
    </source>
</evidence>
<feature type="domain" description="Thioredoxin" evidence="3">
    <location>
        <begin position="28"/>
        <end position="165"/>
    </location>
</feature>
<dbReference type="InterPro" id="IPR036249">
    <property type="entry name" value="Thioredoxin-like_sf"/>
</dbReference>
<name>A0ABV8H0R2_9BACI</name>
<gene>
    <name evidence="4" type="ORF">ACFOUV_18130</name>
</gene>
<dbReference type="EC" id="1.11.1.24" evidence="4"/>